<name>A0A975CK54_9BURK</name>
<accession>A0A975CK54</accession>
<sequence length="289" mass="33446">MDISIYQPFIKEGQKKYISSEAIPWDARENTGSNQREYELFKRLQEVLQNDPPPAWGLVSWKFELKSNVTVGDFRRFASDKLDAGADCVFINPMMANEALFANVWEQGILTGHPGMDVIVRHLSKTTSNIYDSMGKSSFAFCNYFVGSADFWFRYFEFLDRRLDDLERESIKRSSVGQIYAGSAQYGKDHTVTMKPFVVERLFSTFLISEPKLKVAYWEQKSDEYRNKFGQRLGNVLYRLSQEKNEGFATKNKSLQMTWNNRRKQLLSSSVRMLALHADDVPEALLLDD</sequence>
<evidence type="ECO:0000313" key="2">
    <source>
        <dbReference type="Proteomes" id="UP000663903"/>
    </source>
</evidence>
<gene>
    <name evidence="1" type="ORF">J1M35_06680</name>
</gene>
<keyword evidence="2" id="KW-1185">Reference proteome</keyword>
<dbReference type="KEGG" id="otd:J1M35_06680"/>
<dbReference type="AlphaFoldDB" id="A0A975CK54"/>
<reference evidence="1" key="1">
    <citation type="submission" date="2021-03" db="EMBL/GenBank/DDBJ databases">
        <title>Ottowia sp. 27C isolated from the cloaca of a Giant Asian pond turtle (Heosemys grandis).</title>
        <authorList>
            <person name="Spergser J."/>
            <person name="Busse H.-J."/>
        </authorList>
    </citation>
    <scope>NUCLEOTIDE SEQUENCE</scope>
    <source>
        <strain evidence="1">27C</strain>
    </source>
</reference>
<protein>
    <submittedName>
        <fullName evidence="1">Uncharacterized protein</fullName>
    </submittedName>
</protein>
<evidence type="ECO:0000313" key="1">
    <source>
        <dbReference type="EMBL" id="QTD46556.1"/>
    </source>
</evidence>
<dbReference type="RefSeq" id="WP_208010455.1">
    <property type="nucleotide sequence ID" value="NZ_CP071796.1"/>
</dbReference>
<proteinExistence type="predicted"/>
<dbReference type="EMBL" id="CP071796">
    <property type="protein sequence ID" value="QTD46556.1"/>
    <property type="molecule type" value="Genomic_DNA"/>
</dbReference>
<dbReference type="Proteomes" id="UP000663903">
    <property type="component" value="Chromosome"/>
</dbReference>
<organism evidence="1 2">
    <name type="scientific">Ottowia testudinis</name>
    <dbReference type="NCBI Taxonomy" id="2816950"/>
    <lineage>
        <taxon>Bacteria</taxon>
        <taxon>Pseudomonadati</taxon>
        <taxon>Pseudomonadota</taxon>
        <taxon>Betaproteobacteria</taxon>
        <taxon>Burkholderiales</taxon>
        <taxon>Comamonadaceae</taxon>
        <taxon>Ottowia</taxon>
    </lineage>
</organism>